<dbReference type="GO" id="GO:0005802">
    <property type="term" value="C:trans-Golgi network"/>
    <property type="evidence" value="ECO:0007669"/>
    <property type="project" value="TreeGrafter"/>
</dbReference>
<dbReference type="PANTHER" id="PTHR21512:SF5">
    <property type="entry name" value="TRAFFICKING PROTEIN PARTICLE COMPLEX SUBUNIT 9"/>
    <property type="match status" value="1"/>
</dbReference>
<dbReference type="InterPro" id="IPR058567">
    <property type="entry name" value="Ig_TRAPPC9_Trs120_3rd"/>
</dbReference>
<evidence type="ECO:0000256" key="2">
    <source>
        <dbReference type="ARBA" id="ARBA00023034"/>
    </source>
</evidence>
<organism evidence="9 10">
    <name type="scientific">Lachnellula occidentalis</name>
    <dbReference type="NCBI Taxonomy" id="215460"/>
    <lineage>
        <taxon>Eukaryota</taxon>
        <taxon>Fungi</taxon>
        <taxon>Dikarya</taxon>
        <taxon>Ascomycota</taxon>
        <taxon>Pezizomycotina</taxon>
        <taxon>Leotiomycetes</taxon>
        <taxon>Helotiales</taxon>
        <taxon>Lachnaceae</taxon>
        <taxon>Lachnellula</taxon>
    </lineage>
</organism>
<feature type="domain" description="Trs120/TRAPPC9 TPR region" evidence="5">
    <location>
        <begin position="441"/>
        <end position="753"/>
    </location>
</feature>
<evidence type="ECO:0000313" key="9">
    <source>
        <dbReference type="EMBL" id="TVY47248.1"/>
    </source>
</evidence>
<evidence type="ECO:0000259" key="4">
    <source>
        <dbReference type="Pfam" id="PF08626"/>
    </source>
</evidence>
<dbReference type="PANTHER" id="PTHR21512">
    <property type="entry name" value="TRAFFICKING PROTEIN PARTICLE COMPLEX SUBUNIT 9"/>
    <property type="match status" value="1"/>
</dbReference>
<dbReference type="Pfam" id="PF26282">
    <property type="entry name" value="Ig_TRAPPC9-Trs120_3rd"/>
    <property type="match status" value="1"/>
</dbReference>
<accession>A0A8H8UJL9</accession>
<proteinExistence type="predicted"/>
<sequence length="1444" mass="158882">MLDQLSPVAPARVRVVLLPIGQIKRARFLEFVERLQPENVVRLGDISPDGRPHRNMFSPLAFPTGMIVYDLTTFYPPSSHVALSPFELYREPLVFIAIGDGAELDRIAYRNPRRSLNGNGLPRPEHNLRELYQDLEEVRDRYPKGLVHQLLLFDYVHPTSAGPLPEGLVPVPPPAECRITTLKTIMCDISSLLLAEMTTLAKSLLALNTIESPSQSQGSRQYNGTGQADLLSRRSSQFTSAAQNSRPNSPGDSNDRNHARMSMPVLHSTDSNTSSSGRPSTPRDRAQSDLPTTFDQLIGPSKPDQRPIPSRLTSTEPVRNASRDRVSVQGFGPGSISERSRNIGKGRIGVVIGSLYLQAGRWGDALRELTEAGAIAKYNLDHLWHAKALDYILVSMLMLAWAGLDFHIPQICYITEKALLASSSSESKSPASNRLVSLRNLSVLLPELLDRILNLYARAANNTGEALPQFPFSESVVRFSKLLSVIHLAGGELDDDVLQLLVVSTPFKKRPHVVPPRVSIRPTRTEIAATLFRAFPPKELPEYLLSVVDRTIILSGIASTLGLLGYYRKKAMVMRELVKVLIPGLVQARIKGAAEMGVHPAAGLAALNSINGSTHGAGALDLGEGDVENGVDSFLGLLGQTYGVVSSVDTSGETELHDDSNEAAVARIVKNATVRAFGGQNLKMDVLRSCINFSEALPDFHGVLRFTADLLRTAGSGVAPGPRSDDASPSMTREEQVRLATNVTRTLSAARSLGVKDIAAEYWDEFLVRGVELEALPVARTPIPHKKNELPGATTVASSRDVNPFIYNPFLRAPDTTAEDRLLVAGEGAIFRVTLQNPYEFDVEIESIKLESEGVVFASSVQKTVIGPYRTQILSISGTPKGAGQLKITGCIVRVRGCRERRFPIFEEPWSPQSAIKVKTIGVAAIFKPKDRPTSTDSRSSFSPTMTPPKTSSIGLNVIDRQPVVIVKSNTLSQSAVMVLEGERQRFSVTLENLSKDTPADLLLFSFKDSTQAPLQTAISNRDASPAELYEYELIFARKQALRWVPKAGERPHIEPGGTSTFEMEILGKPGLTSATVQVDYAYLGVPPTEVQDNFHTRQVSLPLTITVNASVELARMDILPLIGSIPRSIWANTERGKDFAKDITPEDYCLLLLDLRNAWPSHLHVHLEDSGGGMIDEEILPGNTSRIMFPVPRIFLEDPHAGIPALDPSRQRQFVVSAGPVSAESERSGREAFWYREHILKMLHGTWHTKSGPSRNGEIELRGIRLSQRMIEAIKIEEIGIELMVNGAKLQKPRHEVFTESFAELKVRISNRTAAPIFPMLRVQPSLRNQSHNVSLDLSRKLIWNGVLQQALPQIPGKESVEIGIGMTALCRGEFEISASVEEARLKEFPLEEGRGSVTRPRANTRAMMDALLGVKERRMWHSREPCLVVVRDEDSSDDDDNE</sequence>
<evidence type="ECO:0000256" key="3">
    <source>
        <dbReference type="SAM" id="MobiDB-lite"/>
    </source>
</evidence>
<feature type="domain" description="Trs120/TRAPPC9 fourth Ig-like" evidence="8">
    <location>
        <begin position="1285"/>
        <end position="1433"/>
    </location>
</feature>
<dbReference type="InterPro" id="IPR013935">
    <property type="entry name" value="Trs120_TRAPPC9"/>
</dbReference>
<name>A0A8H8UJL9_9HELO</name>
<evidence type="ECO:0000259" key="5">
    <source>
        <dbReference type="Pfam" id="PF26251"/>
    </source>
</evidence>
<keyword evidence="2" id="KW-0333">Golgi apparatus</keyword>
<keyword evidence="10" id="KW-1185">Reference proteome</keyword>
<evidence type="ECO:0000259" key="8">
    <source>
        <dbReference type="Pfam" id="PF26283"/>
    </source>
</evidence>
<evidence type="ECO:0000259" key="7">
    <source>
        <dbReference type="Pfam" id="PF26282"/>
    </source>
</evidence>
<feature type="region of interest" description="Disordered" evidence="3">
    <location>
        <begin position="234"/>
        <end position="319"/>
    </location>
</feature>
<feature type="region of interest" description="Disordered" evidence="3">
    <location>
        <begin position="930"/>
        <end position="949"/>
    </location>
</feature>
<feature type="domain" description="Trs120/TRAPPC9 first Ig-like" evidence="6">
    <location>
        <begin position="768"/>
        <end position="960"/>
    </location>
</feature>
<dbReference type="Proteomes" id="UP000443090">
    <property type="component" value="Unassembled WGS sequence"/>
</dbReference>
<dbReference type="OrthoDB" id="27962at2759"/>
<comment type="subcellular location">
    <subcellularLocation>
        <location evidence="1">Golgi apparatus</location>
    </subcellularLocation>
</comment>
<dbReference type="Pfam" id="PF26280">
    <property type="entry name" value="Ig_TRAPPC9-Trs120_2nd"/>
    <property type="match status" value="1"/>
</dbReference>
<feature type="compositionally biased region" description="Polar residues" evidence="3">
    <location>
        <begin position="935"/>
        <end position="949"/>
    </location>
</feature>
<dbReference type="Pfam" id="PF08626">
    <property type="entry name" value="TRAPPC9-Trs120"/>
    <property type="match status" value="1"/>
</dbReference>
<evidence type="ECO:0000259" key="6">
    <source>
        <dbReference type="Pfam" id="PF26254"/>
    </source>
</evidence>
<dbReference type="EMBL" id="QGMI01000102">
    <property type="protein sequence ID" value="TVY47248.1"/>
    <property type="molecule type" value="Genomic_DNA"/>
</dbReference>
<evidence type="ECO:0000313" key="10">
    <source>
        <dbReference type="Proteomes" id="UP000443090"/>
    </source>
</evidence>
<feature type="domain" description="Trs120/TRAPPC9 third Ig-like" evidence="7">
    <location>
        <begin position="1112"/>
        <end position="1276"/>
    </location>
</feature>
<feature type="compositionally biased region" description="Polar residues" evidence="3">
    <location>
        <begin position="268"/>
        <end position="279"/>
    </location>
</feature>
<evidence type="ECO:0000256" key="1">
    <source>
        <dbReference type="ARBA" id="ARBA00004555"/>
    </source>
</evidence>
<dbReference type="InterPro" id="IPR058563">
    <property type="entry name" value="Trs120_TRAPPC9_N"/>
</dbReference>
<dbReference type="InterPro" id="IPR058564">
    <property type="entry name" value="TPR_TRAPPC9_Trs120"/>
</dbReference>
<comment type="caution">
    <text evidence="9">The sequence shown here is derived from an EMBL/GenBank/DDBJ whole genome shotgun (WGS) entry which is preliminary data.</text>
</comment>
<protein>
    <submittedName>
        <fullName evidence="9">Transport protein particle subunit</fullName>
    </submittedName>
</protein>
<gene>
    <name evidence="9" type="primary">trs120</name>
    <name evidence="9" type="ORF">LOCC1_G003323</name>
</gene>
<dbReference type="Pfam" id="PF26254">
    <property type="entry name" value="Ig_TRAPPC9-Trs120_1st"/>
    <property type="match status" value="1"/>
</dbReference>
<feature type="domain" description="Trs120/TRAPPC9 N-terminal" evidence="4">
    <location>
        <begin position="5"/>
        <end position="412"/>
    </location>
</feature>
<feature type="compositionally biased region" description="Polar residues" evidence="3">
    <location>
        <begin position="234"/>
        <end position="252"/>
    </location>
</feature>
<reference evidence="9 10" key="1">
    <citation type="submission" date="2018-05" db="EMBL/GenBank/DDBJ databases">
        <title>Genome sequencing and assembly of the regulated plant pathogen Lachnellula willkommii and related sister species for the development of diagnostic species identification markers.</title>
        <authorList>
            <person name="Giroux E."/>
            <person name="Bilodeau G."/>
        </authorList>
    </citation>
    <scope>NUCLEOTIDE SEQUENCE [LARGE SCALE GENOMIC DNA]</scope>
    <source>
        <strain evidence="9 10">CBS 160.35</strain>
    </source>
</reference>
<dbReference type="InterPro" id="IPR058568">
    <property type="entry name" value="Ig_TRAPPC9_Trs120_4th"/>
</dbReference>
<dbReference type="Pfam" id="PF26251">
    <property type="entry name" value="TPR_TRAPPC9-Trs120"/>
    <property type="match status" value="1"/>
</dbReference>
<dbReference type="InterPro" id="IPR058565">
    <property type="entry name" value="Ig_TRAPPC9_Trs120_1st"/>
</dbReference>
<dbReference type="Pfam" id="PF26283">
    <property type="entry name" value="Ig_TRAPPC9-Trs120_4th"/>
    <property type="match status" value="1"/>
</dbReference>